<dbReference type="Proteomes" id="UP000032266">
    <property type="component" value="Chromosome"/>
</dbReference>
<dbReference type="KEGG" id="gsn:YC6258_03936"/>
<dbReference type="CDD" id="cd17593">
    <property type="entry name" value="REC_CheC-like"/>
    <property type="match status" value="1"/>
</dbReference>
<keyword evidence="4" id="KW-0238">DNA-binding</keyword>
<dbReference type="Gene3D" id="3.40.50.2300">
    <property type="match status" value="1"/>
</dbReference>
<evidence type="ECO:0000256" key="2">
    <source>
        <dbReference type="PROSITE-ProRule" id="PRU00169"/>
    </source>
</evidence>
<dbReference type="GO" id="GO:0000160">
    <property type="term" value="P:phosphorelay signal transduction system"/>
    <property type="evidence" value="ECO:0007669"/>
    <property type="project" value="InterPro"/>
</dbReference>
<dbReference type="InterPro" id="IPR050595">
    <property type="entry name" value="Bact_response_regulator"/>
</dbReference>
<protein>
    <submittedName>
        <fullName evidence="4">Response regulator containing CheY-like receiver, AAA-type ATPase, and DNA-binding domain</fullName>
    </submittedName>
</protein>
<dbReference type="PANTHER" id="PTHR44591:SF24">
    <property type="entry name" value="PROTEIN-GLUTAMATE METHYLESTERASE_PROTEIN-GLUTAMINE GLUTAMINASE 1"/>
    <property type="match status" value="1"/>
</dbReference>
<proteinExistence type="predicted"/>
<dbReference type="GO" id="GO:0003677">
    <property type="term" value="F:DNA binding"/>
    <property type="evidence" value="ECO:0007669"/>
    <property type="project" value="UniProtKB-KW"/>
</dbReference>
<organism evidence="4 5">
    <name type="scientific">Gynuella sunshinyii YC6258</name>
    <dbReference type="NCBI Taxonomy" id="1445510"/>
    <lineage>
        <taxon>Bacteria</taxon>
        <taxon>Pseudomonadati</taxon>
        <taxon>Pseudomonadota</taxon>
        <taxon>Gammaproteobacteria</taxon>
        <taxon>Oceanospirillales</taxon>
        <taxon>Saccharospirillaceae</taxon>
        <taxon>Gynuella</taxon>
    </lineage>
</organism>
<dbReference type="PATRIC" id="fig|1445510.3.peg.3913"/>
<evidence type="ECO:0000313" key="5">
    <source>
        <dbReference type="Proteomes" id="UP000032266"/>
    </source>
</evidence>
<dbReference type="STRING" id="1445510.YC6258_03936"/>
<dbReference type="InterPro" id="IPR001789">
    <property type="entry name" value="Sig_transdc_resp-reg_receiver"/>
</dbReference>
<reference evidence="4 5" key="1">
    <citation type="submission" date="2014-01" db="EMBL/GenBank/DDBJ databases">
        <title>Full genme sequencing of cellulolytic bacterium Gynuella sunshinyii YC6258T gen. nov., sp. nov.</title>
        <authorList>
            <person name="Khan H."/>
            <person name="Chung E.J."/>
            <person name="Chung Y.R."/>
        </authorList>
    </citation>
    <scope>NUCLEOTIDE SEQUENCE [LARGE SCALE GENOMIC DNA]</scope>
    <source>
        <strain evidence="4 5">YC6258</strain>
    </source>
</reference>
<evidence type="ECO:0000313" key="4">
    <source>
        <dbReference type="EMBL" id="AJQ95972.1"/>
    </source>
</evidence>
<accession>A0A0C5VML7</accession>
<gene>
    <name evidence="4" type="ORF">YC6258_03936</name>
</gene>
<evidence type="ECO:0000256" key="1">
    <source>
        <dbReference type="ARBA" id="ARBA00022553"/>
    </source>
</evidence>
<dbReference type="EMBL" id="CP007142">
    <property type="protein sequence ID" value="AJQ95972.1"/>
    <property type="molecule type" value="Genomic_DNA"/>
</dbReference>
<feature type="modified residue" description="4-aspartylphosphate" evidence="2">
    <location>
        <position position="54"/>
    </location>
</feature>
<dbReference type="SUPFAM" id="SSF52172">
    <property type="entry name" value="CheY-like"/>
    <property type="match status" value="1"/>
</dbReference>
<feature type="domain" description="Response regulatory" evidence="3">
    <location>
        <begin position="4"/>
        <end position="119"/>
    </location>
</feature>
<keyword evidence="1 2" id="KW-0597">Phosphoprotein</keyword>
<dbReference type="SMART" id="SM00448">
    <property type="entry name" value="REC"/>
    <property type="match status" value="1"/>
</dbReference>
<dbReference type="RefSeq" id="WP_044618106.1">
    <property type="nucleotide sequence ID" value="NZ_CP007142.1"/>
</dbReference>
<dbReference type="Pfam" id="PF00072">
    <property type="entry name" value="Response_reg"/>
    <property type="match status" value="1"/>
</dbReference>
<name>A0A0C5VML7_9GAMM</name>
<dbReference type="PROSITE" id="PS50110">
    <property type="entry name" value="RESPONSE_REGULATORY"/>
    <property type="match status" value="1"/>
</dbReference>
<dbReference type="AlphaFoldDB" id="A0A0C5VML7"/>
<sequence>MKTQVLICDDSSFARKQMIKALPDGWDIEIHQAGNGMEAIEAIKAGKGDIMFLDLTMPVMDGYEVLETIKKEDLPSMVIVVSGDIQPEAIDRVKKLGALEFIKKPISKEVAQKILSDFGILAG</sequence>
<dbReference type="HOGENOM" id="CLU_000445_69_15_6"/>
<dbReference type="PANTHER" id="PTHR44591">
    <property type="entry name" value="STRESS RESPONSE REGULATOR PROTEIN 1"/>
    <property type="match status" value="1"/>
</dbReference>
<dbReference type="InterPro" id="IPR011006">
    <property type="entry name" value="CheY-like_superfamily"/>
</dbReference>
<keyword evidence="5" id="KW-1185">Reference proteome</keyword>
<evidence type="ECO:0000259" key="3">
    <source>
        <dbReference type="PROSITE" id="PS50110"/>
    </source>
</evidence>
<dbReference type="OrthoDB" id="281471at2"/>